<keyword evidence="3" id="KW-0456">Lyase</keyword>
<evidence type="ECO:0000313" key="4">
    <source>
        <dbReference type="Proteomes" id="UP000019205"/>
    </source>
</evidence>
<dbReference type="GO" id="GO:0008300">
    <property type="term" value="P:isoprenoid catabolic process"/>
    <property type="evidence" value="ECO:0007669"/>
    <property type="project" value="TreeGrafter"/>
</dbReference>
<dbReference type="PANTHER" id="PTHR42964:SF1">
    <property type="entry name" value="POLYKETIDE BIOSYNTHESIS ENOYL-COA HYDRATASE PKSH-RELATED"/>
    <property type="match status" value="1"/>
</dbReference>
<dbReference type="InterPro" id="IPR051683">
    <property type="entry name" value="Enoyl-CoA_Hydratase/Isomerase"/>
</dbReference>
<dbReference type="Gene3D" id="3.90.226.10">
    <property type="entry name" value="2-enoyl-CoA Hydratase, Chain A, domain 1"/>
    <property type="match status" value="1"/>
</dbReference>
<gene>
    <name evidence="3" type="ORF">KT71_06749</name>
</gene>
<proteinExistence type="inferred from homology"/>
<dbReference type="Pfam" id="PF00378">
    <property type="entry name" value="ECH_1"/>
    <property type="match status" value="1"/>
</dbReference>
<dbReference type="Proteomes" id="UP000019205">
    <property type="component" value="Chromosome"/>
</dbReference>
<feature type="region of interest" description="Disordered" evidence="2">
    <location>
        <begin position="255"/>
        <end position="278"/>
    </location>
</feature>
<comment type="similarity">
    <text evidence="1">Belongs to the enoyl-CoA hydratase/isomerase family.</text>
</comment>
<dbReference type="SUPFAM" id="SSF52096">
    <property type="entry name" value="ClpP/crotonase"/>
    <property type="match status" value="1"/>
</dbReference>
<comment type="caution">
    <text evidence="3">The sequence shown here is derived from an EMBL/GenBank/DDBJ whole genome shotgun (WGS) entry which is preliminary data.</text>
</comment>
<name>A4ABE7_9GAMM</name>
<dbReference type="GO" id="GO:0050005">
    <property type="term" value="F:isohexenylglutaconyl-CoA hydratase activity"/>
    <property type="evidence" value="ECO:0007669"/>
    <property type="project" value="UniProtKB-EC"/>
</dbReference>
<dbReference type="PANTHER" id="PTHR42964">
    <property type="entry name" value="ENOYL-COA HYDRATASE"/>
    <property type="match status" value="1"/>
</dbReference>
<reference evidence="3 4" key="2">
    <citation type="journal article" date="2009" name="PLoS ONE">
        <title>The photosynthetic apparatus and its regulation in the aerobic gammaproteobacterium Congregibacter litoralis gen. nov., sp. nov.</title>
        <authorList>
            <person name="Spring S."/>
            <person name="Lunsdorf H."/>
            <person name="Fuchs B.M."/>
            <person name="Tindall B.J."/>
        </authorList>
    </citation>
    <scope>NUCLEOTIDE SEQUENCE [LARGE SCALE GENOMIC DNA]</scope>
    <source>
        <strain evidence="3">KT71</strain>
    </source>
</reference>
<dbReference type="AlphaFoldDB" id="A4ABE7"/>
<evidence type="ECO:0000256" key="1">
    <source>
        <dbReference type="ARBA" id="ARBA00005254"/>
    </source>
</evidence>
<protein>
    <submittedName>
        <fullName evidence="3">Enoyl-CoA hydratase/carnithine racemase</fullName>
        <ecNumber evidence="3">4.2.1.57</ecNumber>
    </submittedName>
</protein>
<dbReference type="InterPro" id="IPR014748">
    <property type="entry name" value="Enoyl-CoA_hydra_C"/>
</dbReference>
<reference evidence="3 4" key="1">
    <citation type="journal article" date="2007" name="Proc. Natl. Acad. Sci. U.S.A.">
        <title>Characterization of a marine gammaproteobacterium capable of aerobic anoxygenic photosynthesis.</title>
        <authorList>
            <person name="Fuchs B.M."/>
            <person name="Spring S."/>
            <person name="Teeling H."/>
            <person name="Quast C."/>
            <person name="Wulf J."/>
            <person name="Schattenhofer M."/>
            <person name="Yan S."/>
            <person name="Ferriera S."/>
            <person name="Johnson J."/>
            <person name="Glockner F.O."/>
            <person name="Amann R."/>
        </authorList>
    </citation>
    <scope>NUCLEOTIDE SEQUENCE [LARGE SCALE GENOMIC DNA]</scope>
    <source>
        <strain evidence="3">KT71</strain>
    </source>
</reference>
<dbReference type="RefSeq" id="WP_008293772.1">
    <property type="nucleotide sequence ID" value="NZ_CM002299.1"/>
</dbReference>
<organism evidence="3 4">
    <name type="scientific">Congregibacter litoralis KT71</name>
    <dbReference type="NCBI Taxonomy" id="314285"/>
    <lineage>
        <taxon>Bacteria</taxon>
        <taxon>Pseudomonadati</taxon>
        <taxon>Pseudomonadota</taxon>
        <taxon>Gammaproteobacteria</taxon>
        <taxon>Cellvibrionales</taxon>
        <taxon>Halieaceae</taxon>
        <taxon>Congregibacter</taxon>
    </lineage>
</organism>
<dbReference type="InterPro" id="IPR029045">
    <property type="entry name" value="ClpP/crotonase-like_dom_sf"/>
</dbReference>
<dbReference type="Gene3D" id="1.10.12.10">
    <property type="entry name" value="Lyase 2-enoyl-coa Hydratase, Chain A, domain 2"/>
    <property type="match status" value="1"/>
</dbReference>
<accession>A4ABE7</accession>
<evidence type="ECO:0000313" key="3">
    <source>
        <dbReference type="EMBL" id="EAQ96701.1"/>
    </source>
</evidence>
<dbReference type="eggNOG" id="COG1024">
    <property type="taxonomic scope" value="Bacteria"/>
</dbReference>
<dbReference type="CDD" id="cd06558">
    <property type="entry name" value="crotonase-like"/>
    <property type="match status" value="1"/>
</dbReference>
<keyword evidence="4" id="KW-1185">Reference proteome</keyword>
<dbReference type="EC" id="4.2.1.57" evidence="3"/>
<dbReference type="InterPro" id="IPR001753">
    <property type="entry name" value="Enoyl-CoA_hydra/iso"/>
</dbReference>
<sequence>MLPAVENLLLEPRGDTLVIWFNRPETRNALSGAMADELAAVLEALPSAPYRFVVLRGKGGAFCSGGDLKMFRNVFQAGMPRDEIVAFNADFGRMMVAIRQLPQLFIVAIEGAAMAGGLGIACLADVVVTTADAKFALTEVTLGIPPAQITPVVIARIGASQARRLLLTAQRFDGVEAHRLGFAHFVEPDLEALESRLQSVLSDAHRGAPGAIALTKQIISATEELEGSELVQFAAERFADAMLGDEAREGMQAFGEKRKASWVSATGSGPRDNRGSGS</sequence>
<dbReference type="STRING" id="314285.KT71_06749"/>
<evidence type="ECO:0000256" key="2">
    <source>
        <dbReference type="SAM" id="MobiDB-lite"/>
    </source>
</evidence>
<dbReference type="EMBL" id="AAOA02000004">
    <property type="protein sequence ID" value="EAQ96701.1"/>
    <property type="molecule type" value="Genomic_DNA"/>
</dbReference>
<dbReference type="HOGENOM" id="CLU_009834_7_3_6"/>